<dbReference type="EMBL" id="CP012673">
    <property type="protein sequence ID" value="AUX39641.1"/>
    <property type="molecule type" value="Genomic_DNA"/>
</dbReference>
<dbReference type="OrthoDB" id="3078209at2"/>
<name>A0A2L0EK16_SORCE</name>
<reference evidence="1 2" key="1">
    <citation type="submission" date="2015-09" db="EMBL/GenBank/DDBJ databases">
        <title>Sorangium comparison.</title>
        <authorList>
            <person name="Zaburannyi N."/>
            <person name="Bunk B."/>
            <person name="Overmann J."/>
            <person name="Mueller R."/>
        </authorList>
    </citation>
    <scope>NUCLEOTIDE SEQUENCE [LARGE SCALE GENOMIC DNA]</scope>
    <source>
        <strain evidence="1 2">So ce26</strain>
    </source>
</reference>
<gene>
    <name evidence="1" type="ORF">SOCE26_010360</name>
</gene>
<evidence type="ECO:0008006" key="3">
    <source>
        <dbReference type="Google" id="ProtNLM"/>
    </source>
</evidence>
<proteinExistence type="predicted"/>
<sequence>MTPPPEPPRDDLLYFNGIDGDTGQYLTPPLALSDAIPLASPAPDDRGVAYTRARSLSLLTRVFKGLPPEVDPLAPSSAGWAIVFPDSAPAELRKALEPLIEHRRAQVAAQRFKILEYKAGDTAVTWVKRHGGHLADVRPWVIPYYLLLVGGPDVIPFEFQYLLGLEYAVGRLSFETAAEYLRYAESVVAYEASQDVPTAREAVFWGTRHDGDQATALSAEHLLGPLCNGLPAGVDVEQPPVCKPHGFRARCFLGDDATKANLADVLHGRGPSRPSLLFTASHGVGWKKGDPRQERAQGALLCQDWSGFGACAPEDYLSGDDIADDAQFHGLVAFLFACHGAGTPLHSDFVQDRKALAPAIADRPFVAALPRRLLSHPSGSALAVIAHVERVWSFSIKPLNGLPQIGAFRNCLGRILAGQPVGHAARDFSHRYSALSTVLTSALDSTRTGDKLDERELVNAWIERNDAQGYVTLGDPAARLRVDKLK</sequence>
<organism evidence="1 2">
    <name type="scientific">Sorangium cellulosum</name>
    <name type="common">Polyangium cellulosum</name>
    <dbReference type="NCBI Taxonomy" id="56"/>
    <lineage>
        <taxon>Bacteria</taxon>
        <taxon>Pseudomonadati</taxon>
        <taxon>Myxococcota</taxon>
        <taxon>Polyangia</taxon>
        <taxon>Polyangiales</taxon>
        <taxon>Polyangiaceae</taxon>
        <taxon>Sorangium</taxon>
    </lineage>
</organism>
<evidence type="ECO:0000313" key="1">
    <source>
        <dbReference type="EMBL" id="AUX39641.1"/>
    </source>
</evidence>
<accession>A0A2L0EK16</accession>
<evidence type="ECO:0000313" key="2">
    <source>
        <dbReference type="Proteomes" id="UP000238348"/>
    </source>
</evidence>
<dbReference type="RefSeq" id="WP_104977576.1">
    <property type="nucleotide sequence ID" value="NZ_CP012673.1"/>
</dbReference>
<dbReference type="AlphaFoldDB" id="A0A2L0EK16"/>
<dbReference type="Proteomes" id="UP000238348">
    <property type="component" value="Chromosome"/>
</dbReference>
<protein>
    <recommendedName>
        <fullName evidence="3">Gingipain domain-containing protein</fullName>
    </recommendedName>
</protein>